<sequence>MFGSHSHKTQAVGGQNSQNSNFSNQPMLQINQETNSQSFGQLSAIHDQNIQQIQDGLLLSIELNHIFSSEPSQQNMPQNSINAGSIYGYSASEKISEFKNKLLSTSTTFENKHKCPVFIKKDPQTIDDQQYQTFENLISAQIAGKKNQSEDKSHPLRITKSNGIQKGNLHIEQVDPMTAAGQITSQQKLQNLEVFNDSYRSSLKNNSKAKPATDYTLNGSRPQNK</sequence>
<dbReference type="Proteomes" id="UP000039865">
    <property type="component" value="Unassembled WGS sequence"/>
</dbReference>
<organism evidence="2 3">
    <name type="scientific">Stylonychia lemnae</name>
    <name type="common">Ciliate</name>
    <dbReference type="NCBI Taxonomy" id="5949"/>
    <lineage>
        <taxon>Eukaryota</taxon>
        <taxon>Sar</taxon>
        <taxon>Alveolata</taxon>
        <taxon>Ciliophora</taxon>
        <taxon>Intramacronucleata</taxon>
        <taxon>Spirotrichea</taxon>
        <taxon>Stichotrichia</taxon>
        <taxon>Sporadotrichida</taxon>
        <taxon>Oxytrichidae</taxon>
        <taxon>Stylonychinae</taxon>
        <taxon>Stylonychia</taxon>
    </lineage>
</organism>
<name>A0A078A003_STYLE</name>
<feature type="compositionally biased region" description="Polar residues" evidence="1">
    <location>
        <begin position="215"/>
        <end position="225"/>
    </location>
</feature>
<feature type="compositionally biased region" description="Low complexity" evidence="1">
    <location>
        <begin position="15"/>
        <end position="24"/>
    </location>
</feature>
<dbReference type="AlphaFoldDB" id="A0A078A003"/>
<evidence type="ECO:0000256" key="1">
    <source>
        <dbReference type="SAM" id="MobiDB-lite"/>
    </source>
</evidence>
<keyword evidence="3" id="KW-1185">Reference proteome</keyword>
<proteinExistence type="predicted"/>
<feature type="region of interest" description="Disordered" evidence="1">
    <location>
        <begin position="1"/>
        <end position="24"/>
    </location>
</feature>
<reference evidence="2 3" key="1">
    <citation type="submission" date="2014-06" db="EMBL/GenBank/DDBJ databases">
        <authorList>
            <person name="Swart Estienne"/>
        </authorList>
    </citation>
    <scope>NUCLEOTIDE SEQUENCE [LARGE SCALE GENOMIC DNA]</scope>
    <source>
        <strain evidence="2 3">130c</strain>
    </source>
</reference>
<evidence type="ECO:0000313" key="3">
    <source>
        <dbReference type="Proteomes" id="UP000039865"/>
    </source>
</evidence>
<feature type="region of interest" description="Disordered" evidence="1">
    <location>
        <begin position="202"/>
        <end position="225"/>
    </location>
</feature>
<dbReference type="InParanoid" id="A0A078A003"/>
<dbReference type="EMBL" id="CCKQ01003656">
    <property type="protein sequence ID" value="CDW74778.1"/>
    <property type="molecule type" value="Genomic_DNA"/>
</dbReference>
<gene>
    <name evidence="2" type="primary">Contig3161.g3378</name>
    <name evidence="2" type="ORF">STYLEM_3761</name>
</gene>
<evidence type="ECO:0000313" key="2">
    <source>
        <dbReference type="EMBL" id="CDW74778.1"/>
    </source>
</evidence>
<accession>A0A078A003</accession>
<protein>
    <submittedName>
        <fullName evidence="2">Uncharacterized protein</fullName>
    </submittedName>
</protein>